<dbReference type="Proteomes" id="UP000034883">
    <property type="component" value="Chromosome"/>
</dbReference>
<dbReference type="STRING" id="927083.DB32_003305"/>
<name>A0A0F6W2Z8_9BACT</name>
<keyword evidence="4" id="KW-1185">Reference proteome</keyword>
<accession>A0A0F6W2Z8</accession>
<proteinExistence type="predicted"/>
<dbReference type="Gene3D" id="2.40.160.210">
    <property type="entry name" value="Acyl-CoA thioesterase, double hotdog domain"/>
    <property type="match status" value="1"/>
</dbReference>
<evidence type="ECO:0000313" key="4">
    <source>
        <dbReference type="Proteomes" id="UP000034883"/>
    </source>
</evidence>
<feature type="domain" description="Acyl-CoA thioesterase-like C-terminal" evidence="2">
    <location>
        <begin position="149"/>
        <end position="272"/>
    </location>
</feature>
<dbReference type="InterPro" id="IPR029069">
    <property type="entry name" value="HotDog_dom_sf"/>
</dbReference>
<dbReference type="SUPFAM" id="SSF54637">
    <property type="entry name" value="Thioesterase/thiol ester dehydrase-isomerase"/>
    <property type="match status" value="2"/>
</dbReference>
<sequence length="275" mass="29476">MPPAISELDGDTAIEPIGPLHEGRSRFATTLTDRWSIGTAPNGGYLAVVAARALGAVLPHPDPFSASTHFLSPARPGPAEIAVEIVRAGKGHSTGEARLFQEGREVLRMIATFGDLGALDASAPTAVTSAPPELPPIESCERSRPAPSVASIGERLDIAIAPGTLSWLSGAHNERAELAGWVRLRDGRAPDALSLLFFADAFPPPVLNLSVVRTPWVPTLELTVHVRARPAPGWLRASFRTRALMHGYLEEDGEIWDEQGTLVAMSRQLARVQRF</sequence>
<dbReference type="InterPro" id="IPR049449">
    <property type="entry name" value="TesB_ACOT8-like_N"/>
</dbReference>
<dbReference type="Pfam" id="PF20789">
    <property type="entry name" value="4HBT_3C"/>
    <property type="match status" value="1"/>
</dbReference>
<evidence type="ECO:0000259" key="2">
    <source>
        <dbReference type="Pfam" id="PF20789"/>
    </source>
</evidence>
<dbReference type="PANTHER" id="PTHR38110:SF1">
    <property type="entry name" value="THIOESTERASE DOMAIN-CONTAINING PROTEIN"/>
    <property type="match status" value="1"/>
</dbReference>
<evidence type="ECO:0000259" key="1">
    <source>
        <dbReference type="Pfam" id="PF13622"/>
    </source>
</evidence>
<gene>
    <name evidence="3" type="ORF">DB32_003305</name>
</gene>
<feature type="domain" description="Acyl-CoA thioesterase-like N-terminal HotDog" evidence="1">
    <location>
        <begin position="32"/>
        <end position="114"/>
    </location>
</feature>
<reference evidence="3 4" key="1">
    <citation type="submission" date="2015-03" db="EMBL/GenBank/DDBJ databases">
        <title>Genome assembly of Sandaracinus amylolyticus DSM 53668.</title>
        <authorList>
            <person name="Sharma G."/>
            <person name="Subramanian S."/>
        </authorList>
    </citation>
    <scope>NUCLEOTIDE SEQUENCE [LARGE SCALE GENOMIC DNA]</scope>
    <source>
        <strain evidence="3 4">DSM 53668</strain>
    </source>
</reference>
<dbReference type="Pfam" id="PF13622">
    <property type="entry name" value="4HBT_3"/>
    <property type="match status" value="1"/>
</dbReference>
<dbReference type="InterPro" id="IPR049450">
    <property type="entry name" value="ACOT8-like_C"/>
</dbReference>
<protein>
    <submittedName>
        <fullName evidence="3">TesB-like acyl-CoA thioesterase 3</fullName>
    </submittedName>
</protein>
<dbReference type="PANTHER" id="PTHR38110">
    <property type="entry name" value="CHROMOSOME 23, WHOLE GENOME SHOTGUN SEQUENCE"/>
    <property type="match status" value="1"/>
</dbReference>
<dbReference type="InterPro" id="IPR042171">
    <property type="entry name" value="Acyl-CoA_hotdog"/>
</dbReference>
<dbReference type="EMBL" id="CP011125">
    <property type="protein sequence ID" value="AKF06156.1"/>
    <property type="molecule type" value="Genomic_DNA"/>
</dbReference>
<dbReference type="AlphaFoldDB" id="A0A0F6W2Z8"/>
<dbReference type="RefSeq" id="WP_205627058.1">
    <property type="nucleotide sequence ID" value="NZ_CP011125.1"/>
</dbReference>
<dbReference type="KEGG" id="samy:DB32_003305"/>
<evidence type="ECO:0000313" key="3">
    <source>
        <dbReference type="EMBL" id="AKF06156.1"/>
    </source>
</evidence>
<organism evidence="3 4">
    <name type="scientific">Sandaracinus amylolyticus</name>
    <dbReference type="NCBI Taxonomy" id="927083"/>
    <lineage>
        <taxon>Bacteria</taxon>
        <taxon>Pseudomonadati</taxon>
        <taxon>Myxococcota</taxon>
        <taxon>Polyangia</taxon>
        <taxon>Polyangiales</taxon>
        <taxon>Sandaracinaceae</taxon>
        <taxon>Sandaracinus</taxon>
    </lineage>
</organism>
<dbReference type="InterPro" id="IPR052389">
    <property type="entry name" value="Sec_Metab_Biosynth-Assoc"/>
</dbReference>